<protein>
    <submittedName>
        <fullName evidence="2">Uncharacterized protein</fullName>
    </submittedName>
</protein>
<dbReference type="Proteomes" id="UP001203338">
    <property type="component" value="Unassembled WGS sequence"/>
</dbReference>
<comment type="caution">
    <text evidence="2">The sequence shown here is derived from an EMBL/GenBank/DDBJ whole genome shotgun (WGS) entry which is preliminary data.</text>
</comment>
<feature type="region of interest" description="Disordered" evidence="1">
    <location>
        <begin position="251"/>
        <end position="271"/>
    </location>
</feature>
<accession>A0ABT0PKL5</accession>
<evidence type="ECO:0000313" key="3">
    <source>
        <dbReference type="Proteomes" id="UP001203338"/>
    </source>
</evidence>
<proteinExistence type="predicted"/>
<reference evidence="2 3" key="1">
    <citation type="submission" date="2022-05" db="EMBL/GenBank/DDBJ databases">
        <authorList>
            <person name="Park J.-S."/>
        </authorList>
    </citation>
    <scope>NUCLEOTIDE SEQUENCE [LARGE SCALE GENOMIC DNA]</scope>
    <source>
        <strain evidence="2 3">2012CJ34-2</strain>
    </source>
</reference>
<organism evidence="2 3">
    <name type="scientific">Parendozoicomonas callyspongiae</name>
    <dbReference type="NCBI Taxonomy" id="2942213"/>
    <lineage>
        <taxon>Bacteria</taxon>
        <taxon>Pseudomonadati</taxon>
        <taxon>Pseudomonadota</taxon>
        <taxon>Gammaproteobacteria</taxon>
        <taxon>Oceanospirillales</taxon>
        <taxon>Endozoicomonadaceae</taxon>
        <taxon>Parendozoicomonas</taxon>
    </lineage>
</organism>
<sequence>MPFPPGVALEGTRMPFHQGPSPRMGMVRPATPAIESPQEMYLREIHDFINILQKSLALEVKCSRGGVREEKHKTLTYEINQIIQRAHKVLSIENQVSIYMHVAVLLQSCNCYESAKHYLLTCSGFITEKASSQEAKKIAECVRHHTTLPKPYKGTNLPPVIESEGLSRYMDNVKLEGMVRLAWNNAKWLLEQLDKEEFNPQAAQQKNNASNLYSLLVKTLRNVDQTNRCHQLSLVLRDLLAEAHCVRVMNPRDLRPSPDRSQSMSPERATE</sequence>
<evidence type="ECO:0000256" key="1">
    <source>
        <dbReference type="SAM" id="MobiDB-lite"/>
    </source>
</evidence>
<dbReference type="RefSeq" id="WP_249701599.1">
    <property type="nucleotide sequence ID" value="NZ_JAMFLX010000037.1"/>
</dbReference>
<name>A0ABT0PKL5_9GAMM</name>
<evidence type="ECO:0000313" key="2">
    <source>
        <dbReference type="EMBL" id="MCL6271930.1"/>
    </source>
</evidence>
<dbReference type="EMBL" id="JAMFLX010000037">
    <property type="protein sequence ID" value="MCL6271930.1"/>
    <property type="molecule type" value="Genomic_DNA"/>
</dbReference>
<gene>
    <name evidence="2" type="ORF">M3P05_18585</name>
</gene>
<keyword evidence="3" id="KW-1185">Reference proteome</keyword>